<dbReference type="AlphaFoldDB" id="A0AAD2K493"/>
<dbReference type="EMBL" id="CAVNYO010000421">
    <property type="protein sequence ID" value="CAK5277886.1"/>
    <property type="molecule type" value="Genomic_DNA"/>
</dbReference>
<sequence>SSLGFRSFLRGTSTRVRTPLPRSISKAYNIGTFEPSILSSAGCGSMLTKLPYATGSSTAIRCPGAVPSDGMSNRSLTRPEYQAASSKCRFSSMELGRTTPR</sequence>
<accession>A0AAD2K493</accession>
<evidence type="ECO:0000313" key="2">
    <source>
        <dbReference type="EMBL" id="CAK5277886.1"/>
    </source>
</evidence>
<protein>
    <submittedName>
        <fullName evidence="2">Uncharacterized protein</fullName>
    </submittedName>
</protein>
<organism evidence="2 3">
    <name type="scientific">Mycena citricolor</name>
    <dbReference type="NCBI Taxonomy" id="2018698"/>
    <lineage>
        <taxon>Eukaryota</taxon>
        <taxon>Fungi</taxon>
        <taxon>Dikarya</taxon>
        <taxon>Basidiomycota</taxon>
        <taxon>Agaricomycotina</taxon>
        <taxon>Agaricomycetes</taxon>
        <taxon>Agaricomycetidae</taxon>
        <taxon>Agaricales</taxon>
        <taxon>Marasmiineae</taxon>
        <taxon>Mycenaceae</taxon>
        <taxon>Mycena</taxon>
    </lineage>
</organism>
<comment type="caution">
    <text evidence="2">The sequence shown here is derived from an EMBL/GenBank/DDBJ whole genome shotgun (WGS) entry which is preliminary data.</text>
</comment>
<feature type="region of interest" description="Disordered" evidence="1">
    <location>
        <begin position="64"/>
        <end position="84"/>
    </location>
</feature>
<feature type="non-terminal residue" evidence="2">
    <location>
        <position position="101"/>
    </location>
</feature>
<keyword evidence="3" id="KW-1185">Reference proteome</keyword>
<evidence type="ECO:0000256" key="1">
    <source>
        <dbReference type="SAM" id="MobiDB-lite"/>
    </source>
</evidence>
<name>A0AAD2K493_9AGAR</name>
<dbReference type="Proteomes" id="UP001295794">
    <property type="component" value="Unassembled WGS sequence"/>
</dbReference>
<reference evidence="2" key="1">
    <citation type="submission" date="2023-11" db="EMBL/GenBank/DDBJ databases">
        <authorList>
            <person name="De Vega J J."/>
            <person name="De Vega J J."/>
        </authorList>
    </citation>
    <scope>NUCLEOTIDE SEQUENCE</scope>
</reference>
<evidence type="ECO:0000313" key="3">
    <source>
        <dbReference type="Proteomes" id="UP001295794"/>
    </source>
</evidence>
<gene>
    <name evidence="2" type="ORF">MYCIT1_LOCUS27056</name>
</gene>
<proteinExistence type="predicted"/>